<evidence type="ECO:0000313" key="2">
    <source>
        <dbReference type="EMBL" id="QHT31643.1"/>
    </source>
</evidence>
<dbReference type="PROSITE" id="PS50830">
    <property type="entry name" value="TNASE_3"/>
    <property type="match status" value="1"/>
</dbReference>
<dbReference type="Gene3D" id="2.40.50.90">
    <property type="match status" value="1"/>
</dbReference>
<proteinExistence type="predicted"/>
<sequence>MDSEYLLNVVYENTVPFVPPITVGKVIKVYDGDTFTIVSKLPYNGSPIYRFSVRINGIDSPEIKGKTANEKELAKKSRDALSNLILGKIVTLQNVSTEKYGRILADVYLGDVCINEWMLSNNYAVKYDGGTKERPDEWN</sequence>
<reference evidence="2" key="1">
    <citation type="journal article" date="2020" name="Nature">
        <title>Giant virus diversity and host interactions through global metagenomics.</title>
        <authorList>
            <person name="Schulz F."/>
            <person name="Roux S."/>
            <person name="Paez-Espino D."/>
            <person name="Jungbluth S."/>
            <person name="Walsh D.A."/>
            <person name="Denef V.J."/>
            <person name="McMahon K.D."/>
            <person name="Konstantinidis K.T."/>
            <person name="Eloe-Fadrosh E.A."/>
            <person name="Kyrpides N.C."/>
            <person name="Woyke T."/>
        </authorList>
    </citation>
    <scope>NUCLEOTIDE SEQUENCE</scope>
    <source>
        <strain evidence="2">GVMAG-M-3300009155-48</strain>
    </source>
</reference>
<dbReference type="InterPro" id="IPR016071">
    <property type="entry name" value="Staphylococal_nuclease_OB-fold"/>
</dbReference>
<evidence type="ECO:0000259" key="1">
    <source>
        <dbReference type="PROSITE" id="PS50830"/>
    </source>
</evidence>
<organism evidence="2">
    <name type="scientific">viral metagenome</name>
    <dbReference type="NCBI Taxonomy" id="1070528"/>
    <lineage>
        <taxon>unclassified sequences</taxon>
        <taxon>metagenomes</taxon>
        <taxon>organismal metagenomes</taxon>
    </lineage>
</organism>
<dbReference type="AlphaFoldDB" id="A0A6C0ET05"/>
<dbReference type="InterPro" id="IPR035437">
    <property type="entry name" value="SNase_OB-fold_sf"/>
</dbReference>
<dbReference type="SMART" id="SM00318">
    <property type="entry name" value="SNc"/>
    <property type="match status" value="1"/>
</dbReference>
<dbReference type="EMBL" id="MN738924">
    <property type="protein sequence ID" value="QHT31643.1"/>
    <property type="molecule type" value="Genomic_DNA"/>
</dbReference>
<dbReference type="Pfam" id="PF00565">
    <property type="entry name" value="SNase"/>
    <property type="match status" value="1"/>
</dbReference>
<protein>
    <recommendedName>
        <fullName evidence="1">TNase-like domain-containing protein</fullName>
    </recommendedName>
</protein>
<feature type="domain" description="TNase-like" evidence="1">
    <location>
        <begin position="20"/>
        <end position="139"/>
    </location>
</feature>
<dbReference type="SUPFAM" id="SSF50199">
    <property type="entry name" value="Staphylococcal nuclease"/>
    <property type="match status" value="1"/>
</dbReference>
<name>A0A6C0ET05_9ZZZZ</name>
<accession>A0A6C0ET05</accession>